<evidence type="ECO:0000313" key="2">
    <source>
        <dbReference type="Proteomes" id="UP000092444"/>
    </source>
</evidence>
<dbReference type="Proteomes" id="UP000092444">
    <property type="component" value="Unassembled WGS sequence"/>
</dbReference>
<dbReference type="VEuPathDB" id="VectorBase:GMOY004669"/>
<evidence type="ECO:0000313" key="1">
    <source>
        <dbReference type="EnsemblMetazoa" id="GMOY004669-PA"/>
    </source>
</evidence>
<dbReference type="EnsemblMetazoa" id="GMOY004669-RA">
    <property type="protein sequence ID" value="GMOY004669-PA"/>
    <property type="gene ID" value="GMOY004669"/>
</dbReference>
<sequence>MTPANNHKNGKILFLATSIFDPLQTLVDVYRKILRGIICWNSPNLHNRSHTPFTIMLTQPPATDFPHLIYKNWELFSTIRSMKLCSSRKFFFDFFVEYIRSHKKDSRQNI</sequence>
<protein>
    <submittedName>
        <fullName evidence="1">Uncharacterized protein</fullName>
    </submittedName>
</protein>
<dbReference type="EMBL" id="CCAG010009359">
    <property type="status" value="NOT_ANNOTATED_CDS"/>
    <property type="molecule type" value="Genomic_DNA"/>
</dbReference>
<name>A0A1B0FLD8_GLOMM</name>
<accession>A0A1B0FLD8</accession>
<dbReference type="AlphaFoldDB" id="A0A1B0FLD8"/>
<reference evidence="1" key="1">
    <citation type="submission" date="2020-05" db="UniProtKB">
        <authorList>
            <consortium name="EnsemblMetazoa"/>
        </authorList>
    </citation>
    <scope>IDENTIFICATION</scope>
    <source>
        <strain evidence="1">Yale</strain>
    </source>
</reference>
<keyword evidence="2" id="KW-1185">Reference proteome</keyword>
<proteinExistence type="predicted"/>
<organism evidence="1 2">
    <name type="scientific">Glossina morsitans morsitans</name>
    <name type="common">Savannah tsetse fly</name>
    <dbReference type="NCBI Taxonomy" id="37546"/>
    <lineage>
        <taxon>Eukaryota</taxon>
        <taxon>Metazoa</taxon>
        <taxon>Ecdysozoa</taxon>
        <taxon>Arthropoda</taxon>
        <taxon>Hexapoda</taxon>
        <taxon>Insecta</taxon>
        <taxon>Pterygota</taxon>
        <taxon>Neoptera</taxon>
        <taxon>Endopterygota</taxon>
        <taxon>Diptera</taxon>
        <taxon>Brachycera</taxon>
        <taxon>Muscomorpha</taxon>
        <taxon>Hippoboscoidea</taxon>
        <taxon>Glossinidae</taxon>
        <taxon>Glossina</taxon>
    </lineage>
</organism>